<dbReference type="InterPro" id="IPR020846">
    <property type="entry name" value="MFS_dom"/>
</dbReference>
<name>A0A0A5HRZ4_PHOS4</name>
<dbReference type="InterPro" id="IPR050327">
    <property type="entry name" value="Proton-linked_MCT"/>
</dbReference>
<feature type="transmembrane region" description="Helical" evidence="4">
    <location>
        <begin position="312"/>
        <end position="335"/>
    </location>
</feature>
<dbReference type="Gene3D" id="1.20.1250.20">
    <property type="entry name" value="MFS general substrate transporter like domains"/>
    <property type="match status" value="2"/>
</dbReference>
<comment type="caution">
    <text evidence="6">The sequence shown here is derived from an EMBL/GenBank/DDBJ whole genome shotgun (WGS) entry which is preliminary data.</text>
</comment>
<dbReference type="Proteomes" id="UP000030451">
    <property type="component" value="Unassembled WGS sequence"/>
</dbReference>
<dbReference type="PANTHER" id="PTHR11360:SF304">
    <property type="entry name" value="MFS DOMAIN-CONTAINING PROTEIN"/>
    <property type="match status" value="1"/>
</dbReference>
<proteinExistence type="predicted"/>
<gene>
    <name evidence="6" type="ORF">NM06_19245</name>
</gene>
<evidence type="ECO:0000256" key="2">
    <source>
        <dbReference type="ARBA" id="ARBA00022989"/>
    </source>
</evidence>
<sequence length="410" mass="42746">MSKIDKAMRILLAGFCINLCLGILYAWSVFNKALVTESGWTAAEASAPYATATITFSICLLVAGILQDRMGPRLILILGTVLTGLGMIASSFVNSPLMLNITFGVITGAGIGFGYACLSPSAMKWFHASKKGMVNGIIAAGFGLAAIYLAPLTSALIDSMGIQTSFLVLGVGILAIAVPLAATINNPPADYTPAEPKVKEGQAPKVVKKSDDLTWKAMLKTPQFYSLWIMYAFAASVGLMIIGNITTIASVQANLPNAVYLASILAVFNSGGRVAAGMLADKIGGVRTLLLAFVLQGINMVLFATFKSEFTLIIGTAIAAVGYGTLLAVFPTLTAEFYGLKNYGTNYGVLYTAWGIGGAIGAAVVGFSMTNGDGYGLAYTISAAMMAVCIVLAFITKPLTEAKVAQLKNA</sequence>
<dbReference type="STRING" id="379097.SE23_04910"/>
<dbReference type="PROSITE" id="PS50850">
    <property type="entry name" value="MFS"/>
    <property type="match status" value="1"/>
</dbReference>
<dbReference type="InterPro" id="IPR011701">
    <property type="entry name" value="MFS"/>
</dbReference>
<dbReference type="InterPro" id="IPR036259">
    <property type="entry name" value="MFS_trans_sf"/>
</dbReference>
<keyword evidence="1 4" id="KW-0812">Transmembrane</keyword>
<organism evidence="6 7">
    <name type="scientific">Photobacterium sp. (strain ATCC 43367)</name>
    <dbReference type="NCBI Taxonomy" id="379097"/>
    <lineage>
        <taxon>Bacteria</taxon>
        <taxon>Pseudomonadati</taxon>
        <taxon>Pseudomonadota</taxon>
        <taxon>Gammaproteobacteria</taxon>
        <taxon>Vibrionales</taxon>
        <taxon>Vibrionaceae</taxon>
        <taxon>Vibrio</taxon>
        <taxon>Vibrio oreintalis group</taxon>
    </lineage>
</organism>
<feature type="transmembrane region" description="Helical" evidence="4">
    <location>
        <begin position="47"/>
        <end position="66"/>
    </location>
</feature>
<keyword evidence="2 4" id="KW-1133">Transmembrane helix</keyword>
<feature type="transmembrane region" description="Helical" evidence="4">
    <location>
        <begin position="347"/>
        <end position="369"/>
    </location>
</feature>
<dbReference type="EMBL" id="JRWP01000056">
    <property type="protein sequence ID" value="KGY07060.1"/>
    <property type="molecule type" value="Genomic_DNA"/>
</dbReference>
<feature type="transmembrane region" description="Helical" evidence="4">
    <location>
        <begin position="99"/>
        <end position="120"/>
    </location>
</feature>
<feature type="transmembrane region" description="Helical" evidence="4">
    <location>
        <begin position="375"/>
        <end position="395"/>
    </location>
</feature>
<keyword evidence="3 4" id="KW-0472">Membrane</keyword>
<dbReference type="AlphaFoldDB" id="A0A0A5HRZ4"/>
<feature type="transmembrane region" description="Helical" evidence="4">
    <location>
        <begin position="258"/>
        <end position="276"/>
    </location>
</feature>
<feature type="transmembrane region" description="Helical" evidence="4">
    <location>
        <begin position="162"/>
        <end position="182"/>
    </location>
</feature>
<evidence type="ECO:0000256" key="4">
    <source>
        <dbReference type="SAM" id="Phobius"/>
    </source>
</evidence>
<feature type="transmembrane region" description="Helical" evidence="4">
    <location>
        <begin position="73"/>
        <end position="93"/>
    </location>
</feature>
<feature type="domain" description="Major facilitator superfamily (MFS) profile" evidence="5">
    <location>
        <begin position="6"/>
        <end position="401"/>
    </location>
</feature>
<evidence type="ECO:0000256" key="1">
    <source>
        <dbReference type="ARBA" id="ARBA00022692"/>
    </source>
</evidence>
<feature type="transmembrane region" description="Helical" evidence="4">
    <location>
        <begin position="288"/>
        <end position="306"/>
    </location>
</feature>
<dbReference type="SUPFAM" id="SSF103473">
    <property type="entry name" value="MFS general substrate transporter"/>
    <property type="match status" value="1"/>
</dbReference>
<dbReference type="RefSeq" id="WP_038193057.1">
    <property type="nucleotide sequence ID" value="NZ_JRWP01000056.1"/>
</dbReference>
<dbReference type="PANTHER" id="PTHR11360">
    <property type="entry name" value="MONOCARBOXYLATE TRANSPORTER"/>
    <property type="match status" value="1"/>
</dbReference>
<evidence type="ECO:0000256" key="3">
    <source>
        <dbReference type="ARBA" id="ARBA00023136"/>
    </source>
</evidence>
<protein>
    <submittedName>
        <fullName evidence="6">Oxalate:formate antiporter</fullName>
    </submittedName>
</protein>
<evidence type="ECO:0000259" key="5">
    <source>
        <dbReference type="PROSITE" id="PS50850"/>
    </source>
</evidence>
<dbReference type="CDD" id="cd17353">
    <property type="entry name" value="MFS_OFA_like"/>
    <property type="match status" value="1"/>
</dbReference>
<reference evidence="6 7" key="1">
    <citation type="submission" date="2014-10" db="EMBL/GenBank/DDBJ databases">
        <title>Genome sequencing of Vibrio sinaloensis T08.</title>
        <authorList>
            <person name="Chan K.-G."/>
            <person name="Mohamad N.I."/>
        </authorList>
    </citation>
    <scope>NUCLEOTIDE SEQUENCE [LARGE SCALE GENOMIC DNA]</scope>
    <source>
        <strain evidence="6 7">T08</strain>
    </source>
</reference>
<feature type="transmembrane region" description="Helical" evidence="4">
    <location>
        <begin position="132"/>
        <end position="150"/>
    </location>
</feature>
<dbReference type="GO" id="GO:0022857">
    <property type="term" value="F:transmembrane transporter activity"/>
    <property type="evidence" value="ECO:0007669"/>
    <property type="project" value="InterPro"/>
</dbReference>
<dbReference type="Pfam" id="PF07690">
    <property type="entry name" value="MFS_1"/>
    <property type="match status" value="1"/>
</dbReference>
<feature type="transmembrane region" description="Helical" evidence="4">
    <location>
        <begin position="225"/>
        <end position="246"/>
    </location>
</feature>
<evidence type="ECO:0000313" key="6">
    <source>
        <dbReference type="EMBL" id="KGY07060.1"/>
    </source>
</evidence>
<evidence type="ECO:0000313" key="7">
    <source>
        <dbReference type="Proteomes" id="UP000030451"/>
    </source>
</evidence>
<feature type="transmembrane region" description="Helical" evidence="4">
    <location>
        <begin position="7"/>
        <end position="27"/>
    </location>
</feature>
<dbReference type="OrthoDB" id="9793415at2"/>
<accession>A0A0A5HRZ4</accession>